<dbReference type="InterPro" id="IPR012263">
    <property type="entry name" value="M_m6A_EcoRV"/>
</dbReference>
<dbReference type="PRINTS" id="PR00505">
    <property type="entry name" value="D12N6MTFRASE"/>
</dbReference>
<evidence type="ECO:0000256" key="3">
    <source>
        <dbReference type="ARBA" id="ARBA00022691"/>
    </source>
</evidence>
<dbReference type="GO" id="GO:0032259">
    <property type="term" value="P:methylation"/>
    <property type="evidence" value="ECO:0007669"/>
    <property type="project" value="UniProtKB-KW"/>
</dbReference>
<gene>
    <name evidence="4" type="ORF">GXW78_26890</name>
</gene>
<dbReference type="InterPro" id="IPR029063">
    <property type="entry name" value="SAM-dependent_MTases_sf"/>
</dbReference>
<comment type="caution">
    <text evidence="4">The sequence shown here is derived from an EMBL/GenBank/DDBJ whole genome shotgun (WGS) entry which is preliminary data.</text>
</comment>
<keyword evidence="1 4" id="KW-0489">Methyltransferase</keyword>
<dbReference type="EMBL" id="JAAEDI010000046">
    <property type="protein sequence ID" value="MBR0653309.1"/>
    <property type="molecule type" value="Genomic_DNA"/>
</dbReference>
<name>A0ABS5EQL4_9PROT</name>
<proteinExistence type="predicted"/>
<evidence type="ECO:0000256" key="1">
    <source>
        <dbReference type="ARBA" id="ARBA00022603"/>
    </source>
</evidence>
<dbReference type="RefSeq" id="WP_211872014.1">
    <property type="nucleotide sequence ID" value="NZ_JAAEDI010000046.1"/>
</dbReference>
<dbReference type="PANTHER" id="PTHR30481:SF4">
    <property type="entry name" value="SITE-SPECIFIC DNA-METHYLTRANSFERASE (ADENINE-SPECIFIC)"/>
    <property type="match status" value="1"/>
</dbReference>
<keyword evidence="3" id="KW-0949">S-adenosyl-L-methionine</keyword>
<keyword evidence="5" id="KW-1185">Reference proteome</keyword>
<dbReference type="SUPFAM" id="SSF53335">
    <property type="entry name" value="S-adenosyl-L-methionine-dependent methyltransferases"/>
    <property type="match status" value="1"/>
</dbReference>
<organism evidence="4 5">
    <name type="scientific">Neoroseomonas terrae</name>
    <dbReference type="NCBI Taxonomy" id="424799"/>
    <lineage>
        <taxon>Bacteria</taxon>
        <taxon>Pseudomonadati</taxon>
        <taxon>Pseudomonadota</taxon>
        <taxon>Alphaproteobacteria</taxon>
        <taxon>Acetobacterales</taxon>
        <taxon>Acetobacteraceae</taxon>
        <taxon>Neoroseomonas</taxon>
    </lineage>
</organism>
<reference evidence="5" key="1">
    <citation type="journal article" date="2021" name="Syst. Appl. Microbiol.">
        <title>Roseomonas hellenica sp. nov., isolated from roots of wild-growing Alkanna tinctoria.</title>
        <authorList>
            <person name="Rat A."/>
            <person name="Naranjo H.D."/>
            <person name="Lebbe L."/>
            <person name="Cnockaert M."/>
            <person name="Krigas N."/>
            <person name="Grigoriadou K."/>
            <person name="Maloupa E."/>
            <person name="Willems A."/>
        </authorList>
    </citation>
    <scope>NUCLEOTIDE SEQUENCE [LARGE SCALE GENOMIC DNA]</scope>
    <source>
        <strain evidence="5">LMG 31159</strain>
    </source>
</reference>
<dbReference type="PIRSF" id="PIRSF000398">
    <property type="entry name" value="M_m6A_EcoRV"/>
    <property type="match status" value="1"/>
</dbReference>
<dbReference type="Gene3D" id="3.40.50.150">
    <property type="entry name" value="Vaccinia Virus protein VP39"/>
    <property type="match status" value="2"/>
</dbReference>
<sequence length="276" mass="31176">MESSPALLPARPAAPVAPWIGGKRRLATRIIERLAAIPHATYVEPFVGQGGVFFRRPFKARAEVINDLSRDVSTLFRILQRHYPEFLGMIRWRLTGRAEFERLAAEDPDTLTDLERSARFLYLQRNAWGGKVSGRNFGVKVDAPARFDVNRVGAILEEVHSRLAGVVIECLPYAELLRRYDRPETLFYLDPPYWGSEGDYGPGMFSRADFEQLAEQLRGLQGRFLLSINDHPEIRRLFAWASIETVETTYSIAGGMRANGGKAAELLIREASRGVR</sequence>
<evidence type="ECO:0000313" key="5">
    <source>
        <dbReference type="Proteomes" id="UP000698752"/>
    </source>
</evidence>
<dbReference type="PANTHER" id="PTHR30481">
    <property type="entry name" value="DNA ADENINE METHYLASE"/>
    <property type="match status" value="1"/>
</dbReference>
<keyword evidence="2" id="KW-0808">Transferase</keyword>
<evidence type="ECO:0000256" key="2">
    <source>
        <dbReference type="ARBA" id="ARBA00022679"/>
    </source>
</evidence>
<dbReference type="Proteomes" id="UP000698752">
    <property type="component" value="Unassembled WGS sequence"/>
</dbReference>
<dbReference type="InterPro" id="IPR012327">
    <property type="entry name" value="MeTrfase_D12"/>
</dbReference>
<evidence type="ECO:0000313" key="4">
    <source>
        <dbReference type="EMBL" id="MBR0653309.1"/>
    </source>
</evidence>
<accession>A0ABS5EQL4</accession>
<protein>
    <submittedName>
        <fullName evidence="4">DNA adenine methylase</fullName>
    </submittedName>
</protein>
<dbReference type="GO" id="GO:0008168">
    <property type="term" value="F:methyltransferase activity"/>
    <property type="evidence" value="ECO:0007669"/>
    <property type="project" value="UniProtKB-KW"/>
</dbReference>
<dbReference type="Pfam" id="PF02086">
    <property type="entry name" value="MethyltransfD12"/>
    <property type="match status" value="1"/>
</dbReference>